<dbReference type="InterPro" id="IPR035093">
    <property type="entry name" value="RelE/ParE_toxin_dom_sf"/>
</dbReference>
<organism evidence="3 4">
    <name type="scientific">Oleomonas cavernae</name>
    <dbReference type="NCBI Taxonomy" id="2320859"/>
    <lineage>
        <taxon>Bacteria</taxon>
        <taxon>Pseudomonadati</taxon>
        <taxon>Pseudomonadota</taxon>
        <taxon>Alphaproteobacteria</taxon>
        <taxon>Acetobacterales</taxon>
        <taxon>Acetobacteraceae</taxon>
        <taxon>Oleomonas</taxon>
    </lineage>
</organism>
<dbReference type="RefSeq" id="WP_119781893.1">
    <property type="nucleotide sequence ID" value="NZ_QYUK01000011.1"/>
</dbReference>
<comment type="similarity">
    <text evidence="1">Belongs to the RelE toxin family.</text>
</comment>
<reference evidence="3 4" key="1">
    <citation type="submission" date="2018-09" db="EMBL/GenBank/DDBJ databases">
        <authorList>
            <person name="Zhu H."/>
        </authorList>
    </citation>
    <scope>NUCLEOTIDE SEQUENCE [LARGE SCALE GENOMIC DNA]</scope>
    <source>
        <strain evidence="3 4">K1W22B-8</strain>
    </source>
</reference>
<accession>A0A418WI55</accession>
<comment type="caution">
    <text evidence="3">The sequence shown here is derived from an EMBL/GenBank/DDBJ whole genome shotgun (WGS) entry which is preliminary data.</text>
</comment>
<protein>
    <submittedName>
        <fullName evidence="3">Type II toxin-antitoxin system RelE/ParE family toxin</fullName>
    </submittedName>
</protein>
<dbReference type="EMBL" id="QYUK01000011">
    <property type="protein sequence ID" value="RJF89727.1"/>
    <property type="molecule type" value="Genomic_DNA"/>
</dbReference>
<dbReference type="Gene3D" id="3.30.2310.20">
    <property type="entry name" value="RelE-like"/>
    <property type="match status" value="1"/>
</dbReference>
<sequence>MRLVVLDRARNDLIGIQDYIATDSPPAAARVVATIEAKILGLREHPMLGRTGRVAGTRELVIAGTPYIAIYRLAAQRIEIVRVLHGAQRWP</sequence>
<dbReference type="Pfam" id="PF05016">
    <property type="entry name" value="ParE_toxin"/>
    <property type="match status" value="1"/>
</dbReference>
<evidence type="ECO:0000256" key="1">
    <source>
        <dbReference type="ARBA" id="ARBA00006226"/>
    </source>
</evidence>
<evidence type="ECO:0000313" key="4">
    <source>
        <dbReference type="Proteomes" id="UP000284605"/>
    </source>
</evidence>
<dbReference type="AlphaFoldDB" id="A0A418WI55"/>
<proteinExistence type="inferred from homology"/>
<dbReference type="OrthoDB" id="595470at2"/>
<dbReference type="PANTHER" id="PTHR33755">
    <property type="entry name" value="TOXIN PARE1-RELATED"/>
    <property type="match status" value="1"/>
</dbReference>
<keyword evidence="4" id="KW-1185">Reference proteome</keyword>
<keyword evidence="2" id="KW-1277">Toxin-antitoxin system</keyword>
<dbReference type="InterPro" id="IPR051803">
    <property type="entry name" value="TA_system_RelE-like_toxin"/>
</dbReference>
<dbReference type="NCBIfam" id="TIGR02385">
    <property type="entry name" value="RelE_StbE"/>
    <property type="match status" value="1"/>
</dbReference>
<gene>
    <name evidence="3" type="ORF">D3874_24440</name>
</gene>
<evidence type="ECO:0000256" key="2">
    <source>
        <dbReference type="ARBA" id="ARBA00022649"/>
    </source>
</evidence>
<dbReference type="Proteomes" id="UP000284605">
    <property type="component" value="Unassembled WGS sequence"/>
</dbReference>
<dbReference type="PANTHER" id="PTHR33755:SF6">
    <property type="entry name" value="PLASMID STABILIZATION SYSTEM PROTEIN"/>
    <property type="match status" value="1"/>
</dbReference>
<name>A0A418WI55_9PROT</name>
<dbReference type="InterPro" id="IPR007712">
    <property type="entry name" value="RelE/ParE_toxin"/>
</dbReference>
<evidence type="ECO:0000313" key="3">
    <source>
        <dbReference type="EMBL" id="RJF89727.1"/>
    </source>
</evidence>